<name>A0ABU7Z0X7_9GAMM</name>
<gene>
    <name evidence="3" type="ORF">SNE34_12580</name>
</gene>
<feature type="region of interest" description="Disordered" evidence="1">
    <location>
        <begin position="24"/>
        <end position="43"/>
    </location>
</feature>
<dbReference type="RefSeq" id="WP_332617736.1">
    <property type="nucleotide sequence ID" value="NZ_JAXGFP010000006.1"/>
</dbReference>
<reference evidence="3 4" key="1">
    <citation type="journal article" date="2016" name="Int. J. Syst. Evol. Microbiol.">
        <title>Lysobacter erysipheiresistens sp. nov., an antagonist of powdery mildew, isolated from tobacco-cultivated soil.</title>
        <authorList>
            <person name="Xie B."/>
            <person name="Li T."/>
            <person name="Lin X."/>
            <person name="Wang C.J."/>
            <person name="Chen Y.J."/>
            <person name="Liu W.J."/>
            <person name="Zhao Z.W."/>
        </authorList>
    </citation>
    <scope>NUCLEOTIDE SEQUENCE [LARGE SCALE GENOMIC DNA]</scope>
    <source>
        <strain evidence="3 4">RS-LYSO-3</strain>
    </source>
</reference>
<protein>
    <submittedName>
        <fullName evidence="3">Uncharacterized protein</fullName>
    </submittedName>
</protein>
<evidence type="ECO:0000256" key="2">
    <source>
        <dbReference type="SAM" id="SignalP"/>
    </source>
</evidence>
<keyword evidence="4" id="KW-1185">Reference proteome</keyword>
<dbReference type="Proteomes" id="UP001355056">
    <property type="component" value="Unassembled WGS sequence"/>
</dbReference>
<comment type="caution">
    <text evidence="3">The sequence shown here is derived from an EMBL/GenBank/DDBJ whole genome shotgun (WGS) entry which is preliminary data.</text>
</comment>
<organism evidence="3 4">
    <name type="scientific">Novilysobacter erysipheiresistens</name>
    <dbReference type="NCBI Taxonomy" id="1749332"/>
    <lineage>
        <taxon>Bacteria</taxon>
        <taxon>Pseudomonadati</taxon>
        <taxon>Pseudomonadota</taxon>
        <taxon>Gammaproteobacteria</taxon>
        <taxon>Lysobacterales</taxon>
        <taxon>Lysobacteraceae</taxon>
        <taxon>Novilysobacter</taxon>
    </lineage>
</organism>
<feature type="chain" id="PRO_5047377606" evidence="2">
    <location>
        <begin position="21"/>
        <end position="107"/>
    </location>
</feature>
<evidence type="ECO:0000313" key="4">
    <source>
        <dbReference type="Proteomes" id="UP001355056"/>
    </source>
</evidence>
<proteinExistence type="predicted"/>
<dbReference type="EMBL" id="JAXGFP010000006">
    <property type="protein sequence ID" value="MEG3184841.1"/>
    <property type="molecule type" value="Genomic_DNA"/>
</dbReference>
<evidence type="ECO:0000313" key="3">
    <source>
        <dbReference type="EMBL" id="MEG3184841.1"/>
    </source>
</evidence>
<keyword evidence="2" id="KW-0732">Signal</keyword>
<sequence length="107" mass="11394">MKIKALMAGALVFATGNLMAQVQPSADTAKPEATPVTGEAKDPDKIRCERMSVTGSRLGGKVCHTEAEWALIDKRADELMHDIERVPVGFIEGSRPSRTSGSLADGL</sequence>
<feature type="signal peptide" evidence="2">
    <location>
        <begin position="1"/>
        <end position="20"/>
    </location>
</feature>
<accession>A0ABU7Z0X7</accession>
<evidence type="ECO:0000256" key="1">
    <source>
        <dbReference type="SAM" id="MobiDB-lite"/>
    </source>
</evidence>